<evidence type="ECO:0000313" key="2">
    <source>
        <dbReference type="Proteomes" id="UP000187465"/>
    </source>
</evidence>
<name>A0A1R0X1T7_9BACL</name>
<reference evidence="1 2" key="1">
    <citation type="submission" date="2016-10" db="EMBL/GenBank/DDBJ databases">
        <title>Paenibacillus species isolates.</title>
        <authorList>
            <person name="Beno S.M."/>
        </authorList>
    </citation>
    <scope>NUCLEOTIDE SEQUENCE [LARGE SCALE GENOMIC DNA]</scope>
    <source>
        <strain evidence="1 2">FSL H7-0604</strain>
    </source>
</reference>
<accession>A0A1R0X1T7</accession>
<gene>
    <name evidence="1" type="ORF">BJP51_26420</name>
</gene>
<sequence length="85" mass="10194">MASRKRLIEKEYWVFAKYDGGDRFFSRGCPLAWRYVHIYVLNIKAQSIETRALPRLNNRLLTRMGTFNERFAGNRNIYVCEVCLW</sequence>
<protein>
    <submittedName>
        <fullName evidence="1">Uncharacterized protein</fullName>
    </submittedName>
</protein>
<dbReference type="Proteomes" id="UP000187465">
    <property type="component" value="Unassembled WGS sequence"/>
</dbReference>
<evidence type="ECO:0000313" key="1">
    <source>
        <dbReference type="EMBL" id="OMD26730.1"/>
    </source>
</evidence>
<dbReference type="AlphaFoldDB" id="A0A1R0X1T7"/>
<dbReference type="EMBL" id="MKQP01000040">
    <property type="protein sequence ID" value="OMD26730.1"/>
    <property type="molecule type" value="Genomic_DNA"/>
</dbReference>
<proteinExistence type="predicted"/>
<organism evidence="1 2">
    <name type="scientific">Paenibacillus odorifer</name>
    <dbReference type="NCBI Taxonomy" id="189426"/>
    <lineage>
        <taxon>Bacteria</taxon>
        <taxon>Bacillati</taxon>
        <taxon>Bacillota</taxon>
        <taxon>Bacilli</taxon>
        <taxon>Bacillales</taxon>
        <taxon>Paenibacillaceae</taxon>
        <taxon>Paenibacillus</taxon>
    </lineage>
</organism>
<comment type="caution">
    <text evidence="1">The sequence shown here is derived from an EMBL/GenBank/DDBJ whole genome shotgun (WGS) entry which is preliminary data.</text>
</comment>